<name>A0ACC2B6N3_DIPCM</name>
<gene>
    <name evidence="1" type="ORF">O6H91_17G050500</name>
</gene>
<reference evidence="2" key="1">
    <citation type="journal article" date="2024" name="Proc. Natl. Acad. Sci. U.S.A.">
        <title>Extraordinary preservation of gene collinearity over three hundred million years revealed in homosporous lycophytes.</title>
        <authorList>
            <person name="Li C."/>
            <person name="Wickell D."/>
            <person name="Kuo L.Y."/>
            <person name="Chen X."/>
            <person name="Nie B."/>
            <person name="Liao X."/>
            <person name="Peng D."/>
            <person name="Ji J."/>
            <person name="Jenkins J."/>
            <person name="Williams M."/>
            <person name="Shu S."/>
            <person name="Plott C."/>
            <person name="Barry K."/>
            <person name="Rajasekar S."/>
            <person name="Grimwood J."/>
            <person name="Han X."/>
            <person name="Sun S."/>
            <person name="Hou Z."/>
            <person name="He W."/>
            <person name="Dai G."/>
            <person name="Sun C."/>
            <person name="Schmutz J."/>
            <person name="Leebens-Mack J.H."/>
            <person name="Li F.W."/>
            <person name="Wang L."/>
        </authorList>
    </citation>
    <scope>NUCLEOTIDE SEQUENCE [LARGE SCALE GENOMIC DNA]</scope>
    <source>
        <strain evidence="2">cv. PW_Plant_1</strain>
    </source>
</reference>
<keyword evidence="2" id="KW-1185">Reference proteome</keyword>
<comment type="caution">
    <text evidence="1">The sequence shown here is derived from an EMBL/GenBank/DDBJ whole genome shotgun (WGS) entry which is preliminary data.</text>
</comment>
<evidence type="ECO:0000313" key="1">
    <source>
        <dbReference type="EMBL" id="KAJ7525426.1"/>
    </source>
</evidence>
<dbReference type="EMBL" id="CM055108">
    <property type="protein sequence ID" value="KAJ7525426.1"/>
    <property type="molecule type" value="Genomic_DNA"/>
</dbReference>
<dbReference type="Proteomes" id="UP001162992">
    <property type="component" value="Chromosome 17"/>
</dbReference>
<protein>
    <submittedName>
        <fullName evidence="1">Uncharacterized protein</fullName>
    </submittedName>
</protein>
<sequence>MTEQQNGSVMLNLSRILSLLVLCVAVSFCARRVEGSVHEYVKARFTPWENGYTLFGGSEGLYTASENFKGSGVANGKSFIQFETTFQRTSEAASRHDAMEHSSGLVQAIMFEFHDRDKIGGSSDSGHTALCCTPDIATDFGCNEGEVILRSSDGWPKSYSFHFKGNDTQVKTPIESAIITKSGLYTLYFATCDPQLKDLVMNGRTIWKNPSGYLPGRMAPLLTFYGVMSAAYILLAIAWFFQYVRFSKDILQLQNWITVVIALGMSEMGMWYFEYANFNATGKRPIGITTWAVTLGAVKKTISRLLILVVSMGYGVVRPTLGGLTSKVNLLGAAYFVSVEALDVLENVGRIDDLSEKARLFVVLPVAIFDAVFILWIFTSLSKTLEKLQARKQYAKLELYRKFTNSLAVAVVVSIIWIGYEFYFKSTDAFNQRWQGAWIISAFWIVISFVLLCVICALWAPSKNSTRYAYSEEVKEDIDDEETTSLTGVKINSFELENESSSLDKKDKKLVNTDVFSLEDDTEEHKLE</sequence>
<organism evidence="1 2">
    <name type="scientific">Diphasiastrum complanatum</name>
    <name type="common">Issler's clubmoss</name>
    <name type="synonym">Lycopodium complanatum</name>
    <dbReference type="NCBI Taxonomy" id="34168"/>
    <lineage>
        <taxon>Eukaryota</taxon>
        <taxon>Viridiplantae</taxon>
        <taxon>Streptophyta</taxon>
        <taxon>Embryophyta</taxon>
        <taxon>Tracheophyta</taxon>
        <taxon>Lycopodiopsida</taxon>
        <taxon>Lycopodiales</taxon>
        <taxon>Lycopodiaceae</taxon>
        <taxon>Lycopodioideae</taxon>
        <taxon>Diphasiastrum</taxon>
    </lineage>
</organism>
<proteinExistence type="predicted"/>
<evidence type="ECO:0000313" key="2">
    <source>
        <dbReference type="Proteomes" id="UP001162992"/>
    </source>
</evidence>
<accession>A0ACC2B6N3</accession>